<name>A0ABW3UMX5_9BACL</name>
<dbReference type="RefSeq" id="WP_345585939.1">
    <property type="nucleotide sequence ID" value="NZ_BAABJG010000003.1"/>
</dbReference>
<gene>
    <name evidence="2" type="ORF">ACFQ4B_16740</name>
</gene>
<sequence>MNMKMSNETQADLGTAHETELSEALDRLKREHDDLLHGLNELYAQARQVEREADHERPLPLLLQLRLRVQAFSEELKRHSEWEEHELYPFLNDYFHRKHVPSIVPSLWMLEKDHELASDNLNAFLKAVHVIENNPEAMLPSQATAYLIHACRMLQEHLRQEEQIVFPMTEQILTDMDYLFS</sequence>
<protein>
    <submittedName>
        <fullName evidence="2">Hemerythrin domain-containing protein</fullName>
    </submittedName>
</protein>
<keyword evidence="3" id="KW-1185">Reference proteome</keyword>
<organism evidence="2 3">
    <name type="scientific">Paenibacillus vulneris</name>
    <dbReference type="NCBI Taxonomy" id="1133364"/>
    <lineage>
        <taxon>Bacteria</taxon>
        <taxon>Bacillati</taxon>
        <taxon>Bacillota</taxon>
        <taxon>Bacilli</taxon>
        <taxon>Bacillales</taxon>
        <taxon>Paenibacillaceae</taxon>
        <taxon>Paenibacillus</taxon>
    </lineage>
</organism>
<evidence type="ECO:0000259" key="1">
    <source>
        <dbReference type="Pfam" id="PF01814"/>
    </source>
</evidence>
<accession>A0ABW3UMX5</accession>
<dbReference type="Gene3D" id="1.20.120.520">
    <property type="entry name" value="nmb1532 protein domain like"/>
    <property type="match status" value="1"/>
</dbReference>
<evidence type="ECO:0000313" key="2">
    <source>
        <dbReference type="EMBL" id="MFD1221767.1"/>
    </source>
</evidence>
<evidence type="ECO:0000313" key="3">
    <source>
        <dbReference type="Proteomes" id="UP001597180"/>
    </source>
</evidence>
<dbReference type="InterPro" id="IPR012312">
    <property type="entry name" value="Hemerythrin-like"/>
</dbReference>
<dbReference type="EMBL" id="JBHTLU010000019">
    <property type="protein sequence ID" value="MFD1221767.1"/>
    <property type="molecule type" value="Genomic_DNA"/>
</dbReference>
<dbReference type="Pfam" id="PF01814">
    <property type="entry name" value="Hemerythrin"/>
    <property type="match status" value="1"/>
</dbReference>
<reference evidence="3" key="1">
    <citation type="journal article" date="2019" name="Int. J. Syst. Evol. Microbiol.">
        <title>The Global Catalogue of Microorganisms (GCM) 10K type strain sequencing project: providing services to taxonomists for standard genome sequencing and annotation.</title>
        <authorList>
            <consortium name="The Broad Institute Genomics Platform"/>
            <consortium name="The Broad Institute Genome Sequencing Center for Infectious Disease"/>
            <person name="Wu L."/>
            <person name="Ma J."/>
        </authorList>
    </citation>
    <scope>NUCLEOTIDE SEQUENCE [LARGE SCALE GENOMIC DNA]</scope>
    <source>
        <strain evidence="3">CCUG 53270</strain>
    </source>
</reference>
<dbReference type="Proteomes" id="UP001597180">
    <property type="component" value="Unassembled WGS sequence"/>
</dbReference>
<feature type="domain" description="Hemerythrin-like" evidence="1">
    <location>
        <begin position="25"/>
        <end position="168"/>
    </location>
</feature>
<comment type="caution">
    <text evidence="2">The sequence shown here is derived from an EMBL/GenBank/DDBJ whole genome shotgun (WGS) entry which is preliminary data.</text>
</comment>
<proteinExistence type="predicted"/>